<keyword evidence="6 8" id="KW-1133">Transmembrane helix</keyword>
<keyword evidence="3" id="KW-0813">Transport</keyword>
<evidence type="ECO:0000256" key="1">
    <source>
        <dbReference type="ARBA" id="ARBA00004651"/>
    </source>
</evidence>
<evidence type="ECO:0000256" key="2">
    <source>
        <dbReference type="ARBA" id="ARBA00009142"/>
    </source>
</evidence>
<organism evidence="9 10">
    <name type="scientific">Vannielia litorea</name>
    <dbReference type="NCBI Taxonomy" id="1217970"/>
    <lineage>
        <taxon>Bacteria</taxon>
        <taxon>Pseudomonadati</taxon>
        <taxon>Pseudomonadota</taxon>
        <taxon>Alphaproteobacteria</taxon>
        <taxon>Rhodobacterales</taxon>
        <taxon>Paracoccaceae</taxon>
        <taxon>Vannielia</taxon>
    </lineage>
</organism>
<evidence type="ECO:0000256" key="6">
    <source>
        <dbReference type="ARBA" id="ARBA00022989"/>
    </source>
</evidence>
<evidence type="ECO:0000256" key="3">
    <source>
        <dbReference type="ARBA" id="ARBA00022448"/>
    </source>
</evidence>
<evidence type="ECO:0000256" key="4">
    <source>
        <dbReference type="ARBA" id="ARBA00022475"/>
    </source>
</evidence>
<evidence type="ECO:0000256" key="7">
    <source>
        <dbReference type="ARBA" id="ARBA00023136"/>
    </source>
</evidence>
<keyword evidence="10" id="KW-1185">Reference proteome</keyword>
<dbReference type="GO" id="GO:0005886">
    <property type="term" value="C:plasma membrane"/>
    <property type="evidence" value="ECO:0007669"/>
    <property type="project" value="UniProtKB-SubCell"/>
</dbReference>
<reference evidence="10" key="1">
    <citation type="submission" date="2016-11" db="EMBL/GenBank/DDBJ databases">
        <authorList>
            <person name="Varghese N."/>
            <person name="Submissions S."/>
        </authorList>
    </citation>
    <scope>NUCLEOTIDE SEQUENCE [LARGE SCALE GENOMIC DNA]</scope>
    <source>
        <strain evidence="10">DSM 29440</strain>
    </source>
</reference>
<keyword evidence="7 8" id="KW-0472">Membrane</keyword>
<protein>
    <recommendedName>
        <fullName evidence="8">Probable membrane transporter protein</fullName>
    </recommendedName>
</protein>
<comment type="similarity">
    <text evidence="2 8">Belongs to the 4-toluene sulfonate uptake permease (TSUP) (TC 2.A.102) family.</text>
</comment>
<feature type="transmembrane region" description="Helical" evidence="8">
    <location>
        <begin position="105"/>
        <end position="125"/>
    </location>
</feature>
<comment type="subcellular location">
    <subcellularLocation>
        <location evidence="1 8">Cell membrane</location>
        <topology evidence="1 8">Multi-pass membrane protein</topology>
    </subcellularLocation>
</comment>
<dbReference type="AlphaFoldDB" id="A0A1N6FMK6"/>
<accession>A0A1N6FMK6</accession>
<feature type="transmembrane region" description="Helical" evidence="8">
    <location>
        <begin position="200"/>
        <end position="222"/>
    </location>
</feature>
<dbReference type="InterPro" id="IPR052017">
    <property type="entry name" value="TSUP"/>
</dbReference>
<evidence type="ECO:0000256" key="8">
    <source>
        <dbReference type="RuleBase" id="RU363041"/>
    </source>
</evidence>
<proteinExistence type="inferred from homology"/>
<name>A0A1N6FMK6_9RHOB</name>
<feature type="transmembrane region" description="Helical" evidence="8">
    <location>
        <begin position="14"/>
        <end position="40"/>
    </location>
</feature>
<sequence length="249" mass="25394">MPDPLLAALAVPGVVWVLVAAGAAGLAYGFAGFGAALIFMPVAAARVGPVEAVTLEACMGLASVVTVLPRALKLADTRDTGILLAASLIGLPVGVWLLKVADPEAMRWGICAVAAATLCALVAGWRRKTRDSAGALLGVGAASGVLGGATGLTGPVMILFKLSGKASAAEVRASTIAFLTLLSMLLLPMLWVQGLIRAEALWLAVLVVPVYAVGALTGQALFRPQNEALYRRVAYGLIGLAVAMSLPVW</sequence>
<dbReference type="Pfam" id="PF01925">
    <property type="entry name" value="TauE"/>
    <property type="match status" value="1"/>
</dbReference>
<dbReference type="OrthoDB" id="9795324at2"/>
<feature type="transmembrane region" description="Helical" evidence="8">
    <location>
        <begin position="137"/>
        <end position="160"/>
    </location>
</feature>
<gene>
    <name evidence="9" type="ORF">SAMN05444002_1799</name>
</gene>
<evidence type="ECO:0000313" key="10">
    <source>
        <dbReference type="Proteomes" id="UP000184932"/>
    </source>
</evidence>
<dbReference type="RefSeq" id="WP_074255896.1">
    <property type="nucleotide sequence ID" value="NZ_FSRL01000001.1"/>
</dbReference>
<dbReference type="PANTHER" id="PTHR30269:SF37">
    <property type="entry name" value="MEMBRANE TRANSPORTER PROTEIN"/>
    <property type="match status" value="1"/>
</dbReference>
<dbReference type="InterPro" id="IPR002781">
    <property type="entry name" value="TM_pro_TauE-like"/>
</dbReference>
<feature type="transmembrane region" description="Helical" evidence="8">
    <location>
        <begin position="172"/>
        <end position="194"/>
    </location>
</feature>
<evidence type="ECO:0000313" key="9">
    <source>
        <dbReference type="EMBL" id="SIN96553.1"/>
    </source>
</evidence>
<feature type="transmembrane region" description="Helical" evidence="8">
    <location>
        <begin position="81"/>
        <end position="98"/>
    </location>
</feature>
<evidence type="ECO:0000256" key="5">
    <source>
        <dbReference type="ARBA" id="ARBA00022692"/>
    </source>
</evidence>
<dbReference type="STRING" id="1217970.SAMN05444002_1799"/>
<dbReference type="EMBL" id="FSRL01000001">
    <property type="protein sequence ID" value="SIN96553.1"/>
    <property type="molecule type" value="Genomic_DNA"/>
</dbReference>
<keyword evidence="4 8" id="KW-1003">Cell membrane</keyword>
<dbReference type="Proteomes" id="UP000184932">
    <property type="component" value="Unassembled WGS sequence"/>
</dbReference>
<dbReference type="PANTHER" id="PTHR30269">
    <property type="entry name" value="TRANSMEMBRANE PROTEIN YFCA"/>
    <property type="match status" value="1"/>
</dbReference>
<keyword evidence="5 8" id="KW-0812">Transmembrane</keyword>